<proteinExistence type="predicted"/>
<dbReference type="GO" id="GO:1903457">
    <property type="term" value="P:lactate catabolic process"/>
    <property type="evidence" value="ECO:0007669"/>
    <property type="project" value="TreeGrafter"/>
</dbReference>
<dbReference type="STRING" id="383372.Rcas_0560"/>
<dbReference type="Pfam" id="PF01565">
    <property type="entry name" value="FAD_binding_4"/>
    <property type="match status" value="1"/>
</dbReference>
<protein>
    <submittedName>
        <fullName evidence="9">FAD linked oxidase domain protein</fullName>
    </submittedName>
</protein>
<dbReference type="GO" id="GO:0004458">
    <property type="term" value="F:D-lactate dehydrogenase (cytochrome) activity"/>
    <property type="evidence" value="ECO:0007669"/>
    <property type="project" value="TreeGrafter"/>
</dbReference>
<name>A7NGU3_ROSCS</name>
<evidence type="ECO:0000256" key="4">
    <source>
        <dbReference type="ARBA" id="ARBA00022827"/>
    </source>
</evidence>
<dbReference type="GO" id="GO:0071949">
    <property type="term" value="F:FAD binding"/>
    <property type="evidence" value="ECO:0007669"/>
    <property type="project" value="InterPro"/>
</dbReference>
<organism evidence="9 10">
    <name type="scientific">Roseiflexus castenholzii (strain DSM 13941 / HLO8)</name>
    <dbReference type="NCBI Taxonomy" id="383372"/>
    <lineage>
        <taxon>Bacteria</taxon>
        <taxon>Bacillati</taxon>
        <taxon>Chloroflexota</taxon>
        <taxon>Chloroflexia</taxon>
        <taxon>Chloroflexales</taxon>
        <taxon>Roseiflexineae</taxon>
        <taxon>Roseiflexaceae</taxon>
        <taxon>Roseiflexus</taxon>
    </lineage>
</organism>
<dbReference type="InterPro" id="IPR016164">
    <property type="entry name" value="FAD-linked_Oxase-like_C"/>
</dbReference>
<keyword evidence="6" id="KW-0408">Iron</keyword>
<evidence type="ECO:0000256" key="3">
    <source>
        <dbReference type="ARBA" id="ARBA00022723"/>
    </source>
</evidence>
<gene>
    <name evidence="9" type="ordered locus">Rcas_0560</name>
</gene>
<keyword evidence="7" id="KW-0411">Iron-sulfur</keyword>
<dbReference type="HOGENOM" id="CLU_010756_0_0_0"/>
<dbReference type="Proteomes" id="UP000000263">
    <property type="component" value="Chromosome"/>
</dbReference>
<dbReference type="InterPro" id="IPR016166">
    <property type="entry name" value="FAD-bd_PCMH"/>
</dbReference>
<dbReference type="GO" id="GO:0051536">
    <property type="term" value="F:iron-sulfur cluster binding"/>
    <property type="evidence" value="ECO:0007669"/>
    <property type="project" value="UniProtKB-KW"/>
</dbReference>
<dbReference type="Gene3D" id="3.30.465.10">
    <property type="match status" value="1"/>
</dbReference>
<evidence type="ECO:0000256" key="5">
    <source>
        <dbReference type="ARBA" id="ARBA00023002"/>
    </source>
</evidence>
<dbReference type="SUPFAM" id="SSF56176">
    <property type="entry name" value="FAD-binding/transporter-associated domain-like"/>
    <property type="match status" value="1"/>
</dbReference>
<evidence type="ECO:0000256" key="1">
    <source>
        <dbReference type="ARBA" id="ARBA00001974"/>
    </source>
</evidence>
<dbReference type="InterPro" id="IPR004017">
    <property type="entry name" value="Cys_rich_dom"/>
</dbReference>
<dbReference type="eggNOG" id="COG0247">
    <property type="taxonomic scope" value="Bacteria"/>
</dbReference>
<evidence type="ECO:0000259" key="8">
    <source>
        <dbReference type="PROSITE" id="PS51387"/>
    </source>
</evidence>
<dbReference type="InterPro" id="IPR004113">
    <property type="entry name" value="FAD-bd_oxidored_4_C"/>
</dbReference>
<dbReference type="GO" id="GO:0008720">
    <property type="term" value="F:D-lactate dehydrogenase (NAD+) activity"/>
    <property type="evidence" value="ECO:0007669"/>
    <property type="project" value="TreeGrafter"/>
</dbReference>
<dbReference type="InterPro" id="IPR006094">
    <property type="entry name" value="Oxid_FAD_bind_N"/>
</dbReference>
<dbReference type="InterPro" id="IPR017896">
    <property type="entry name" value="4Fe4S_Fe-S-bd"/>
</dbReference>
<keyword evidence="5" id="KW-0560">Oxidoreductase</keyword>
<dbReference type="Pfam" id="PF02754">
    <property type="entry name" value="CCG"/>
    <property type="match status" value="1"/>
</dbReference>
<evidence type="ECO:0000256" key="2">
    <source>
        <dbReference type="ARBA" id="ARBA00022630"/>
    </source>
</evidence>
<comment type="cofactor">
    <cofactor evidence="1">
        <name>FAD</name>
        <dbReference type="ChEBI" id="CHEBI:57692"/>
    </cofactor>
</comment>
<dbReference type="SUPFAM" id="SSF55103">
    <property type="entry name" value="FAD-linked oxidases, C-terminal domain"/>
    <property type="match status" value="1"/>
</dbReference>
<dbReference type="PANTHER" id="PTHR11748:SF119">
    <property type="entry name" value="D-2-HYDROXYGLUTARATE DEHYDROGENASE"/>
    <property type="match status" value="1"/>
</dbReference>
<keyword evidence="10" id="KW-1185">Reference proteome</keyword>
<keyword evidence="3" id="KW-0479">Metal-binding</keyword>
<feature type="domain" description="FAD-binding PCMH-type" evidence="8">
    <location>
        <begin position="35"/>
        <end position="281"/>
    </location>
</feature>
<dbReference type="AlphaFoldDB" id="A7NGU3"/>
<dbReference type="Pfam" id="PF13183">
    <property type="entry name" value="Fer4_8"/>
    <property type="match status" value="1"/>
</dbReference>
<dbReference type="Gene3D" id="3.30.70.2740">
    <property type="match status" value="1"/>
</dbReference>
<evidence type="ECO:0000256" key="7">
    <source>
        <dbReference type="ARBA" id="ARBA00023014"/>
    </source>
</evidence>
<keyword evidence="4" id="KW-0274">FAD</keyword>
<dbReference type="RefSeq" id="WP_012119121.1">
    <property type="nucleotide sequence ID" value="NC_009767.1"/>
</dbReference>
<dbReference type="Pfam" id="PF02913">
    <property type="entry name" value="FAD-oxidase_C"/>
    <property type="match status" value="1"/>
</dbReference>
<evidence type="ECO:0000313" key="10">
    <source>
        <dbReference type="Proteomes" id="UP000000263"/>
    </source>
</evidence>
<reference evidence="9 10" key="1">
    <citation type="submission" date="2007-08" db="EMBL/GenBank/DDBJ databases">
        <title>Complete sequence of Roseiflexus castenholzii DSM 13941.</title>
        <authorList>
            <consortium name="US DOE Joint Genome Institute"/>
            <person name="Copeland A."/>
            <person name="Lucas S."/>
            <person name="Lapidus A."/>
            <person name="Barry K."/>
            <person name="Glavina del Rio T."/>
            <person name="Dalin E."/>
            <person name="Tice H."/>
            <person name="Pitluck S."/>
            <person name="Thompson L.S."/>
            <person name="Brettin T."/>
            <person name="Bruce D."/>
            <person name="Detter J.C."/>
            <person name="Han C."/>
            <person name="Tapia R."/>
            <person name="Schmutz J."/>
            <person name="Larimer F."/>
            <person name="Land M."/>
            <person name="Hauser L."/>
            <person name="Kyrpides N."/>
            <person name="Mikhailova N."/>
            <person name="Bryant D.A."/>
            <person name="Hanada S."/>
            <person name="Tsukatani Y."/>
            <person name="Richardson P."/>
        </authorList>
    </citation>
    <scope>NUCLEOTIDE SEQUENCE [LARGE SCALE GENOMIC DNA]</scope>
    <source>
        <strain evidence="10">DSM 13941 / HLO8</strain>
    </source>
</reference>
<evidence type="ECO:0000256" key="6">
    <source>
        <dbReference type="ARBA" id="ARBA00023004"/>
    </source>
</evidence>
<dbReference type="eggNOG" id="COG0277">
    <property type="taxonomic scope" value="Bacteria"/>
</dbReference>
<dbReference type="InterPro" id="IPR036318">
    <property type="entry name" value="FAD-bd_PCMH-like_sf"/>
</dbReference>
<sequence>MKYDDLAAELRECVMGDVQTDAISRALYATDASIYQIEPLGVVLPKDEADVAALVRLARLRRLPIVPRGGGTSLAGQAVGRAIHVDFTKYMNRLLEVNVAGQWAWVEPGIVLDHLNAELAPHNMKFAPDVSPSNRATIGGMIANNSSGMYSLVYGKTIDHVLELKVMLSDGSITTFRPLDEAELRACMANTDLEGRIYRTVARLAREHADEIARRYPKVLRRVGGYNLDAFVPVNDDDATRYGIMFGARSPDRRFNMTNMIVGSEGTLALVLAARLRLVPRPKHTAIAILEFDTLDAALDAVVPCLECSPAAVELMDDILLDLTRKSHEYAQYLALFVQGRPGALLQVEFFGESEDEVHASLTRLEQHLRTRCSAITPMSDARRKNAVLAVRKAGLPLLQSLSPDLKPETFVEDSAVPPEKLNVYLRRFRNICHAHGVQVAFYGHASVGVIHARPLLNLKHADDVRKMRAIAEEIKDLVIEFGGALSGEHGDGMLRAEFNRELFGETLYEAFREIKHTFDPYDIFNPGKIVDAPPMDRHLRYGERYHPIQLHTRFRFSDTGGIVGAVELCNGNGLCRKMSGGTMCPSYMVTRDEEHSTRGRANALRMVFSGALPLDALTGARMKEVMDLCLECKGCTGECPSRVNMTRLKSEWLSIYYEQHGIPLRSRIFGAIRTINELGSRLAPLANRLLALPFVPTLQERLIGVSRQRRLPPFAAQPFHRWFAARQSPVDADRPSVVLFPDTFADYNDPHIAQAAVRVLEAAGYRVLLPTRRVCCGRPQISKGLLKEVQALAQRQLDALGPYAAAGIPIIGLEPSCILSFRDEYPDLLDDPRTATLAQMSFLFDEFLAREVRAGRATLRFRDQAPRRYLFHGHCHQKALIGSAYALALLRMIPGADAREVDSGCCGMAGSFGYEAEHYAISQKIGERALFPAVRALPATAEVVAMGTSCRQQIADGTGRRARHLAEVLADALEE</sequence>
<keyword evidence="2" id="KW-0285">Flavoprotein</keyword>
<dbReference type="Gene3D" id="1.10.45.10">
    <property type="entry name" value="Vanillyl-alcohol Oxidase, Chain A, domain 4"/>
    <property type="match status" value="1"/>
</dbReference>
<dbReference type="InterPro" id="IPR017900">
    <property type="entry name" value="4Fe4S_Fe_S_CS"/>
</dbReference>
<dbReference type="PROSITE" id="PS00198">
    <property type="entry name" value="4FE4S_FER_1"/>
    <property type="match status" value="1"/>
</dbReference>
<dbReference type="GO" id="GO:0046872">
    <property type="term" value="F:metal ion binding"/>
    <property type="evidence" value="ECO:0007669"/>
    <property type="project" value="UniProtKB-KW"/>
</dbReference>
<dbReference type="InterPro" id="IPR016171">
    <property type="entry name" value="Vanillyl_alc_oxidase_C-sub2"/>
</dbReference>
<dbReference type="EMBL" id="CP000804">
    <property type="protein sequence ID" value="ABU56690.1"/>
    <property type="molecule type" value="Genomic_DNA"/>
</dbReference>
<dbReference type="OrthoDB" id="9767256at2"/>
<dbReference type="PANTHER" id="PTHR11748">
    <property type="entry name" value="D-LACTATE DEHYDROGENASE"/>
    <property type="match status" value="1"/>
</dbReference>
<dbReference type="SUPFAM" id="SSF46548">
    <property type="entry name" value="alpha-helical ferredoxin"/>
    <property type="match status" value="1"/>
</dbReference>
<evidence type="ECO:0000313" key="9">
    <source>
        <dbReference type="EMBL" id="ABU56690.1"/>
    </source>
</evidence>
<dbReference type="KEGG" id="rca:Rcas_0560"/>
<dbReference type="InterPro" id="IPR016169">
    <property type="entry name" value="FAD-bd_PCMH_sub2"/>
</dbReference>
<dbReference type="PROSITE" id="PS51387">
    <property type="entry name" value="FAD_PCMH"/>
    <property type="match status" value="1"/>
</dbReference>
<accession>A7NGU3</accession>